<name>A0AAE3HDQ6_9FIRM</name>
<dbReference type="PANTHER" id="PTHR40398">
    <property type="entry name" value="PTS SYSTEM GLUCITOL/SORBITOL-SPECIFIC EIIA COMPONENT"/>
    <property type="match status" value="1"/>
</dbReference>
<evidence type="ECO:0000313" key="2">
    <source>
        <dbReference type="EMBL" id="MCR1897560.1"/>
    </source>
</evidence>
<dbReference type="InterPro" id="IPR004716">
    <property type="entry name" value="PTS_IIA_glucitol/sorbitol-sp"/>
</dbReference>
<reference evidence="2" key="1">
    <citation type="submission" date="2022-07" db="EMBL/GenBank/DDBJ databases">
        <title>Enhanced cultured diversity of the mouse gut microbiota enables custom-made synthetic communities.</title>
        <authorList>
            <person name="Afrizal A."/>
        </authorList>
    </citation>
    <scope>NUCLEOTIDE SEQUENCE</scope>
    <source>
        <strain evidence="2">DSM 28593</strain>
    </source>
</reference>
<dbReference type="AlphaFoldDB" id="A0AAE3HDQ6"/>
<organism evidence="2 3">
    <name type="scientific">Irregularibacter muris</name>
    <dbReference type="NCBI Taxonomy" id="1796619"/>
    <lineage>
        <taxon>Bacteria</taxon>
        <taxon>Bacillati</taxon>
        <taxon>Bacillota</taxon>
        <taxon>Clostridia</taxon>
        <taxon>Eubacteriales</taxon>
        <taxon>Eubacteriaceae</taxon>
        <taxon>Irregularibacter</taxon>
    </lineage>
</organism>
<keyword evidence="3" id="KW-1185">Reference proteome</keyword>
<dbReference type="GO" id="GO:0005737">
    <property type="term" value="C:cytoplasm"/>
    <property type="evidence" value="ECO:0007669"/>
    <property type="project" value="InterPro"/>
</dbReference>
<evidence type="ECO:0000313" key="3">
    <source>
        <dbReference type="Proteomes" id="UP001205748"/>
    </source>
</evidence>
<accession>A0AAE3HDQ6</accession>
<sequence length="119" mass="13122">MKYNVRITDMGGLVPEFLKEKMVIIFNDNAPPELAEISVTHEVGELVGEVLVGDKWIFCDNEYEVTAVGEEANYTLRTLGHCSLVFDGADTAQLPGTIHLKGEKDPDIVIGKNIVIKSF</sequence>
<comment type="caution">
    <text evidence="2">The sequence shown here is derived from an EMBL/GenBank/DDBJ whole genome shotgun (WGS) entry which is preliminary data.</text>
</comment>
<dbReference type="Gene3D" id="2.40.33.40">
    <property type="entry name" value="Phosphotransferase system, glucitol/sorbitol-specific IIA component"/>
    <property type="match status" value="1"/>
</dbReference>
<dbReference type="GO" id="GO:0009401">
    <property type="term" value="P:phosphoenolpyruvate-dependent sugar phosphotransferase system"/>
    <property type="evidence" value="ECO:0007669"/>
    <property type="project" value="InterPro"/>
</dbReference>
<evidence type="ECO:0000256" key="1">
    <source>
        <dbReference type="PROSITE-ProRule" id="PRU00420"/>
    </source>
</evidence>
<dbReference type="EMBL" id="JANKAS010000001">
    <property type="protein sequence ID" value="MCR1897560.1"/>
    <property type="molecule type" value="Genomic_DNA"/>
</dbReference>
<dbReference type="InterPro" id="IPR036665">
    <property type="entry name" value="PTS_IIA_glucitol/sorbitol_sf"/>
</dbReference>
<proteinExistence type="predicted"/>
<gene>
    <name evidence="2" type="ORF">NSA47_00960</name>
</gene>
<dbReference type="GO" id="GO:0016301">
    <property type="term" value="F:kinase activity"/>
    <property type="evidence" value="ECO:0007669"/>
    <property type="project" value="TreeGrafter"/>
</dbReference>
<dbReference type="PROSITE" id="PS51097">
    <property type="entry name" value="PTS_EIIA_TYPE_5"/>
    <property type="match status" value="1"/>
</dbReference>
<dbReference type="PANTHER" id="PTHR40398:SF1">
    <property type="entry name" value="PTS SYSTEM GLUCITOL_SORBITOL-SPECIFIC EIIA COMPONENT"/>
    <property type="match status" value="1"/>
</dbReference>
<dbReference type="GO" id="GO:0008982">
    <property type="term" value="F:protein-N(PI)-phosphohistidine-sugar phosphotransferase activity"/>
    <property type="evidence" value="ECO:0007669"/>
    <property type="project" value="InterPro"/>
</dbReference>
<dbReference type="Pfam" id="PF03829">
    <property type="entry name" value="PTSIIA_gutA"/>
    <property type="match status" value="1"/>
</dbReference>
<dbReference type="RefSeq" id="WP_257528964.1">
    <property type="nucleotide sequence ID" value="NZ_JANKAS010000001.1"/>
</dbReference>
<dbReference type="Proteomes" id="UP001205748">
    <property type="component" value="Unassembled WGS sequence"/>
</dbReference>
<dbReference type="SUPFAM" id="SSF141530">
    <property type="entry name" value="PTSIIA/GutA-like"/>
    <property type="match status" value="1"/>
</dbReference>
<protein>
    <submittedName>
        <fullName evidence="2">PTS glucitol/sorbitol transporter subunit IIA</fullName>
    </submittedName>
</protein>
<feature type="modified residue" description="Phosphohistidine; by HPr" evidence="1">
    <location>
        <position position="41"/>
    </location>
</feature>